<dbReference type="InterPro" id="IPR036465">
    <property type="entry name" value="vWFA_dom_sf"/>
</dbReference>
<feature type="domain" description="VWFA" evidence="2">
    <location>
        <begin position="80"/>
        <end position="245"/>
    </location>
</feature>
<dbReference type="InterPro" id="IPR024163">
    <property type="entry name" value="Aerotolerance_reg_N"/>
</dbReference>
<evidence type="ECO:0000313" key="4">
    <source>
        <dbReference type="Proteomes" id="UP000067626"/>
    </source>
</evidence>
<dbReference type="SUPFAM" id="SSF53300">
    <property type="entry name" value="vWA-like"/>
    <property type="match status" value="1"/>
</dbReference>
<keyword evidence="4" id="KW-1185">Reference proteome</keyword>
<evidence type="ECO:0000256" key="1">
    <source>
        <dbReference type="SAM" id="Phobius"/>
    </source>
</evidence>
<organism evidence="3 4">
    <name type="scientific">Chondromyces crocatus</name>
    <dbReference type="NCBI Taxonomy" id="52"/>
    <lineage>
        <taxon>Bacteria</taxon>
        <taxon>Pseudomonadati</taxon>
        <taxon>Myxococcota</taxon>
        <taxon>Polyangia</taxon>
        <taxon>Polyangiales</taxon>
        <taxon>Polyangiaceae</taxon>
        <taxon>Chondromyces</taxon>
    </lineage>
</organism>
<dbReference type="Proteomes" id="UP000067626">
    <property type="component" value="Chromosome"/>
</dbReference>
<dbReference type="Pfam" id="PF13519">
    <property type="entry name" value="VWA_2"/>
    <property type="match status" value="1"/>
</dbReference>
<proteinExistence type="predicted"/>
<dbReference type="Pfam" id="PF07584">
    <property type="entry name" value="BatA"/>
    <property type="match status" value="1"/>
</dbReference>
<dbReference type="AlphaFoldDB" id="A0A0K1EA71"/>
<dbReference type="PANTHER" id="PTHR37464:SF1">
    <property type="entry name" value="BLL2463 PROTEIN"/>
    <property type="match status" value="1"/>
</dbReference>
<dbReference type="Gene3D" id="3.40.50.410">
    <property type="entry name" value="von Willebrand factor, type A domain"/>
    <property type="match status" value="1"/>
</dbReference>
<dbReference type="SMART" id="SM00327">
    <property type="entry name" value="VWA"/>
    <property type="match status" value="1"/>
</dbReference>
<dbReference type="STRING" id="52.CMC5_016240"/>
<keyword evidence="1" id="KW-1133">Transmembrane helix</keyword>
<keyword evidence="1" id="KW-0812">Transmembrane</keyword>
<accession>A0A0K1EA71</accession>
<keyword evidence="1" id="KW-0472">Membrane</keyword>
<sequence length="631" mass="67567">MGLLALALLGPLILLYILKVKRERRRVASTWLWAAAQRDLMARAPFRKLIAQLPLIVQALALMLLALALSRPASRGREFTGDHVALVIDVSASMSAMSTSPIGEPTTRIALARQVARDLVSSLAPGSDVMLLEAARDARVIAPLDRDLVRVKASLDRVMARDVEGDLGAAVALAVDRLRQLGGSRRVVVLTDGNLAHPASLTAAALPIEVITVGSPVENAGIVRVDVRSGTAAGTGREEVQGFLLVENFGQHPRDVYVTMRQENASDVLASRRVLVQPGERLPVVLTFQATPGDYRRGLIFELSPRDAMPVDDVAYSRVPAGDKLPIYLASATGRSAWLERALATDPMSSVTVGTLETLASAGLDLDTFVVIDGACPPNPPGGDLLIVDPPPGKCFGTVVGHTLERPMFTSWEAADPRMRFLSLDGVHLGKARALKPEGPTQELVRTQEGVVVTDISTGSRTGTLLGFDVGDSDWPLKASFVLFMRNLMEQARTHRAQGVTGPTRAGEPMRVALPTTAEGLEVLDPEGKPLEASLRTGLAVVAETPRVGLYRVSWRGPQAGSVVIPVNLTSAAESDLTPRPLETKGDVAVAPAGALPEGHKEWSWVLALLALGFVVFDVWYFTRSPRRRPA</sequence>
<gene>
    <name evidence="3" type="ORF">CMC5_016240</name>
</gene>
<reference evidence="3 4" key="1">
    <citation type="submission" date="2015-07" db="EMBL/GenBank/DDBJ databases">
        <title>Genome analysis of myxobacterium Chondromyces crocatus Cm c5 reveals a high potential for natural compound synthesis and the genetic basis for the loss of fruiting body formation.</title>
        <authorList>
            <person name="Zaburannyi N."/>
            <person name="Bunk B."/>
            <person name="Maier J."/>
            <person name="Overmann J."/>
            <person name="Mueller R."/>
        </authorList>
    </citation>
    <scope>NUCLEOTIDE SEQUENCE [LARGE SCALE GENOMIC DNA]</scope>
    <source>
        <strain evidence="3 4">Cm c5</strain>
    </source>
</reference>
<evidence type="ECO:0000313" key="3">
    <source>
        <dbReference type="EMBL" id="AKT37483.1"/>
    </source>
</evidence>
<evidence type="ECO:0000259" key="2">
    <source>
        <dbReference type="SMART" id="SM00327"/>
    </source>
</evidence>
<feature type="transmembrane region" description="Helical" evidence="1">
    <location>
        <begin position="49"/>
        <end position="69"/>
    </location>
</feature>
<dbReference type="KEGG" id="ccro:CMC5_016240"/>
<dbReference type="PANTHER" id="PTHR37464">
    <property type="entry name" value="BLL2463 PROTEIN"/>
    <property type="match status" value="1"/>
</dbReference>
<dbReference type="EMBL" id="CP012159">
    <property type="protein sequence ID" value="AKT37483.1"/>
    <property type="molecule type" value="Genomic_DNA"/>
</dbReference>
<name>A0A0K1EA71_CHOCO</name>
<feature type="transmembrane region" description="Helical" evidence="1">
    <location>
        <begin position="603"/>
        <end position="622"/>
    </location>
</feature>
<dbReference type="InterPro" id="IPR002035">
    <property type="entry name" value="VWF_A"/>
</dbReference>
<dbReference type="OrthoDB" id="9780136at2"/>
<protein>
    <recommendedName>
        <fullName evidence="2">VWFA domain-containing protein</fullName>
    </recommendedName>
</protein>